<dbReference type="InterPro" id="IPR052426">
    <property type="entry name" value="Plant_dev_regulator"/>
</dbReference>
<dbReference type="PROSITE" id="PS50157">
    <property type="entry name" value="ZINC_FINGER_C2H2_2"/>
    <property type="match status" value="1"/>
</dbReference>
<proteinExistence type="predicted"/>
<keyword evidence="3 8" id="KW-0863">Zinc-finger</keyword>
<dbReference type="PANTHER" id="PTHR45801:SF117">
    <property type="entry name" value="OS07G0417400 PROTEIN"/>
    <property type="match status" value="1"/>
</dbReference>
<comment type="caution">
    <text evidence="11">The sequence shown here is derived from an EMBL/GenBank/DDBJ whole genome shotgun (WGS) entry which is preliminary data.</text>
</comment>
<evidence type="ECO:0000313" key="11">
    <source>
        <dbReference type="EMBL" id="EPS67888.1"/>
    </source>
</evidence>
<dbReference type="SUPFAM" id="SSF57667">
    <property type="entry name" value="beta-beta-alpha zinc fingers"/>
    <property type="match status" value="1"/>
</dbReference>
<dbReference type="InterPro" id="IPR013087">
    <property type="entry name" value="Znf_C2H2_type"/>
</dbReference>
<dbReference type="Proteomes" id="UP000015453">
    <property type="component" value="Unassembled WGS sequence"/>
</dbReference>
<dbReference type="Pfam" id="PF13912">
    <property type="entry name" value="zf-C2H2_6"/>
    <property type="match status" value="1"/>
</dbReference>
<evidence type="ECO:0000259" key="10">
    <source>
        <dbReference type="PROSITE" id="PS50157"/>
    </source>
</evidence>
<keyword evidence="7" id="KW-0539">Nucleus</keyword>
<dbReference type="GO" id="GO:0005634">
    <property type="term" value="C:nucleus"/>
    <property type="evidence" value="ECO:0007669"/>
    <property type="project" value="UniProtKB-SubCell"/>
</dbReference>
<dbReference type="PROSITE" id="PS00028">
    <property type="entry name" value="ZINC_FINGER_C2H2_1"/>
    <property type="match status" value="1"/>
</dbReference>
<evidence type="ECO:0000256" key="9">
    <source>
        <dbReference type="SAM" id="MobiDB-lite"/>
    </source>
</evidence>
<sequence>DSSSSSSSLSLPPPSEEEHPIASDDSAAAAGTGRLYECVFCKRGFNTAQALGGHMNIHRKDGTRNR</sequence>
<evidence type="ECO:0000256" key="8">
    <source>
        <dbReference type="PROSITE-ProRule" id="PRU00042"/>
    </source>
</evidence>
<feature type="non-terminal residue" evidence="11">
    <location>
        <position position="1"/>
    </location>
</feature>
<accession>S8DX94</accession>
<evidence type="ECO:0000256" key="2">
    <source>
        <dbReference type="ARBA" id="ARBA00022723"/>
    </source>
</evidence>
<dbReference type="AlphaFoldDB" id="S8DX94"/>
<evidence type="ECO:0000256" key="1">
    <source>
        <dbReference type="ARBA" id="ARBA00004123"/>
    </source>
</evidence>
<gene>
    <name evidence="11" type="ORF">M569_06890</name>
</gene>
<feature type="compositionally biased region" description="Low complexity" evidence="9">
    <location>
        <begin position="1"/>
        <end position="10"/>
    </location>
</feature>
<dbReference type="GO" id="GO:0008270">
    <property type="term" value="F:zinc ion binding"/>
    <property type="evidence" value="ECO:0007669"/>
    <property type="project" value="UniProtKB-KW"/>
</dbReference>
<evidence type="ECO:0000256" key="5">
    <source>
        <dbReference type="ARBA" id="ARBA00023015"/>
    </source>
</evidence>
<name>S8DX94_9LAMI</name>
<organism evidence="11 12">
    <name type="scientific">Genlisea aurea</name>
    <dbReference type="NCBI Taxonomy" id="192259"/>
    <lineage>
        <taxon>Eukaryota</taxon>
        <taxon>Viridiplantae</taxon>
        <taxon>Streptophyta</taxon>
        <taxon>Embryophyta</taxon>
        <taxon>Tracheophyta</taxon>
        <taxon>Spermatophyta</taxon>
        <taxon>Magnoliopsida</taxon>
        <taxon>eudicotyledons</taxon>
        <taxon>Gunneridae</taxon>
        <taxon>Pentapetalae</taxon>
        <taxon>asterids</taxon>
        <taxon>lamiids</taxon>
        <taxon>Lamiales</taxon>
        <taxon>Lentibulariaceae</taxon>
        <taxon>Genlisea</taxon>
    </lineage>
</organism>
<feature type="non-terminal residue" evidence="11">
    <location>
        <position position="66"/>
    </location>
</feature>
<dbReference type="InterPro" id="IPR036236">
    <property type="entry name" value="Znf_C2H2_sf"/>
</dbReference>
<evidence type="ECO:0000256" key="7">
    <source>
        <dbReference type="ARBA" id="ARBA00023242"/>
    </source>
</evidence>
<keyword evidence="6" id="KW-0804">Transcription</keyword>
<comment type="subcellular location">
    <subcellularLocation>
        <location evidence="1">Nucleus</location>
    </subcellularLocation>
</comment>
<evidence type="ECO:0000313" key="12">
    <source>
        <dbReference type="Proteomes" id="UP000015453"/>
    </source>
</evidence>
<dbReference type="PANTHER" id="PTHR45801">
    <property type="entry name" value="OS07G0101800 PROTEIN"/>
    <property type="match status" value="1"/>
</dbReference>
<evidence type="ECO:0000256" key="6">
    <source>
        <dbReference type="ARBA" id="ARBA00023163"/>
    </source>
</evidence>
<feature type="domain" description="C2H2-type" evidence="10">
    <location>
        <begin position="36"/>
        <end position="63"/>
    </location>
</feature>
<keyword evidence="4" id="KW-0862">Zinc</keyword>
<feature type="region of interest" description="Disordered" evidence="9">
    <location>
        <begin position="1"/>
        <end position="27"/>
    </location>
</feature>
<dbReference type="Gene3D" id="3.30.160.60">
    <property type="entry name" value="Classic Zinc Finger"/>
    <property type="match status" value="1"/>
</dbReference>
<protein>
    <recommendedName>
        <fullName evidence="10">C2H2-type domain-containing protein</fullName>
    </recommendedName>
</protein>
<evidence type="ECO:0000256" key="4">
    <source>
        <dbReference type="ARBA" id="ARBA00022833"/>
    </source>
</evidence>
<dbReference type="EMBL" id="AUSU01002875">
    <property type="protein sequence ID" value="EPS67888.1"/>
    <property type="molecule type" value="Genomic_DNA"/>
</dbReference>
<keyword evidence="2" id="KW-0479">Metal-binding</keyword>
<reference evidence="11 12" key="1">
    <citation type="journal article" date="2013" name="BMC Genomics">
        <title>The miniature genome of a carnivorous plant Genlisea aurea contains a low number of genes and short non-coding sequences.</title>
        <authorList>
            <person name="Leushkin E.V."/>
            <person name="Sutormin R.A."/>
            <person name="Nabieva E.R."/>
            <person name="Penin A.A."/>
            <person name="Kondrashov A.S."/>
            <person name="Logacheva M.D."/>
        </authorList>
    </citation>
    <scope>NUCLEOTIDE SEQUENCE [LARGE SCALE GENOMIC DNA]</scope>
</reference>
<dbReference type="OrthoDB" id="780709at2759"/>
<keyword evidence="5" id="KW-0805">Transcription regulation</keyword>
<keyword evidence="12" id="KW-1185">Reference proteome</keyword>
<evidence type="ECO:0000256" key="3">
    <source>
        <dbReference type="ARBA" id="ARBA00022771"/>
    </source>
</evidence>